<comment type="function">
    <text evidence="8">Ligates lysine onto the cytidine present at position 34 of the AUA codon-specific tRNA(Ile) that contains the anticodon CAU, in an ATP-dependent manner. Cytidine is converted to lysidine, thus changing the amino acid specificity of the tRNA from methionine to isoleucine.</text>
</comment>
<keyword evidence="4 8" id="KW-0819">tRNA processing</keyword>
<organism evidence="10 11">
    <name type="scientific">Marinomonas hwangdonensis</name>
    <dbReference type="NCBI Taxonomy" id="1053647"/>
    <lineage>
        <taxon>Bacteria</taxon>
        <taxon>Pseudomonadati</taxon>
        <taxon>Pseudomonadota</taxon>
        <taxon>Gammaproteobacteria</taxon>
        <taxon>Oceanospirillales</taxon>
        <taxon>Oceanospirillaceae</taxon>
        <taxon>Marinomonas</taxon>
    </lineage>
</organism>
<evidence type="ECO:0000256" key="2">
    <source>
        <dbReference type="ARBA" id="ARBA00022490"/>
    </source>
</evidence>
<dbReference type="InterPro" id="IPR012795">
    <property type="entry name" value="tRNA_Ile_lys_synt_N"/>
</dbReference>
<evidence type="ECO:0000256" key="7">
    <source>
        <dbReference type="ARBA" id="ARBA00048539"/>
    </source>
</evidence>
<dbReference type="Gene3D" id="1.20.59.20">
    <property type="match status" value="1"/>
</dbReference>
<dbReference type="GO" id="GO:0005737">
    <property type="term" value="C:cytoplasm"/>
    <property type="evidence" value="ECO:0007669"/>
    <property type="project" value="UniProtKB-SubCell"/>
</dbReference>
<evidence type="ECO:0000256" key="3">
    <source>
        <dbReference type="ARBA" id="ARBA00022598"/>
    </source>
</evidence>
<dbReference type="NCBIfam" id="TIGR02432">
    <property type="entry name" value="lysidine_TilS_N"/>
    <property type="match status" value="1"/>
</dbReference>
<dbReference type="SUPFAM" id="SSF82829">
    <property type="entry name" value="MesJ substrate recognition domain-like"/>
    <property type="match status" value="1"/>
</dbReference>
<dbReference type="InterPro" id="IPR012796">
    <property type="entry name" value="Lysidine-tRNA-synth_C"/>
</dbReference>
<feature type="binding site" evidence="8">
    <location>
        <begin position="37"/>
        <end position="42"/>
    </location>
    <ligand>
        <name>ATP</name>
        <dbReference type="ChEBI" id="CHEBI:30616"/>
    </ligand>
</feature>
<dbReference type="HAMAP" id="MF_01161">
    <property type="entry name" value="tRNA_Ile_lys_synt"/>
    <property type="match status" value="1"/>
</dbReference>
<evidence type="ECO:0000256" key="5">
    <source>
        <dbReference type="ARBA" id="ARBA00022741"/>
    </source>
</evidence>
<evidence type="ECO:0000313" key="10">
    <source>
        <dbReference type="EMBL" id="RNF49301.1"/>
    </source>
</evidence>
<evidence type="ECO:0000259" key="9">
    <source>
        <dbReference type="SMART" id="SM00977"/>
    </source>
</evidence>
<dbReference type="InterPro" id="IPR011063">
    <property type="entry name" value="TilS/TtcA_N"/>
</dbReference>
<keyword evidence="5 8" id="KW-0547">Nucleotide-binding</keyword>
<dbReference type="RefSeq" id="WP_123096396.1">
    <property type="nucleotide sequence ID" value="NZ_RIZG01000008.1"/>
</dbReference>
<dbReference type="AlphaFoldDB" id="A0A3M8Q157"/>
<reference evidence="10 11" key="1">
    <citation type="journal article" date="2012" name="Int. J. Syst. Evol. Microbiol.">
        <title>Marinomonas hwangdonensis sp. nov., isolated from seawater.</title>
        <authorList>
            <person name="Jung Y.T."/>
            <person name="Oh T.K."/>
            <person name="Yoon J.H."/>
        </authorList>
    </citation>
    <scope>NUCLEOTIDE SEQUENCE [LARGE SCALE GENOMIC DNA]</scope>
    <source>
        <strain evidence="10 11">HDW-15</strain>
    </source>
</reference>
<keyword evidence="2 8" id="KW-0963">Cytoplasm</keyword>
<evidence type="ECO:0000256" key="6">
    <source>
        <dbReference type="ARBA" id="ARBA00022840"/>
    </source>
</evidence>
<gene>
    <name evidence="8 10" type="primary">tilS</name>
    <name evidence="10" type="ORF">EBI00_13125</name>
</gene>
<dbReference type="SUPFAM" id="SSF56037">
    <property type="entry name" value="PheT/TilS domain"/>
    <property type="match status" value="1"/>
</dbReference>
<accession>A0A3M8Q157</accession>
<comment type="domain">
    <text evidence="8">The N-terminal region contains the highly conserved SGGXDS motif, predicted to be a P-loop motif involved in ATP binding.</text>
</comment>
<dbReference type="EMBL" id="RIZG01000008">
    <property type="protein sequence ID" value="RNF49301.1"/>
    <property type="molecule type" value="Genomic_DNA"/>
</dbReference>
<comment type="subcellular location">
    <subcellularLocation>
        <location evidence="1 8">Cytoplasm</location>
    </subcellularLocation>
</comment>
<dbReference type="OrthoDB" id="9807403at2"/>
<proteinExistence type="inferred from homology"/>
<keyword evidence="11" id="KW-1185">Reference proteome</keyword>
<evidence type="ECO:0000256" key="8">
    <source>
        <dbReference type="HAMAP-Rule" id="MF_01161"/>
    </source>
</evidence>
<dbReference type="CDD" id="cd01992">
    <property type="entry name" value="TilS_N"/>
    <property type="match status" value="1"/>
</dbReference>
<protein>
    <recommendedName>
        <fullName evidence="8">tRNA(Ile)-lysidine synthase</fullName>
        <ecNumber evidence="8">6.3.4.19</ecNumber>
    </recommendedName>
    <alternativeName>
        <fullName evidence="8">tRNA(Ile)-2-lysyl-cytidine synthase</fullName>
    </alternativeName>
    <alternativeName>
        <fullName evidence="8">tRNA(Ile)-lysidine synthetase</fullName>
    </alternativeName>
</protein>
<dbReference type="PANTHER" id="PTHR43033">
    <property type="entry name" value="TRNA(ILE)-LYSIDINE SYNTHASE-RELATED"/>
    <property type="match status" value="1"/>
</dbReference>
<feature type="domain" description="Lysidine-tRNA(Ile) synthetase C-terminal" evidence="9">
    <location>
        <begin position="357"/>
        <end position="423"/>
    </location>
</feature>
<dbReference type="InterPro" id="IPR014729">
    <property type="entry name" value="Rossmann-like_a/b/a_fold"/>
</dbReference>
<dbReference type="NCBIfam" id="TIGR02433">
    <property type="entry name" value="lysidine_TilS_C"/>
    <property type="match status" value="1"/>
</dbReference>
<comment type="catalytic activity">
    <reaction evidence="7 8">
        <text>cytidine(34) in tRNA(Ile2) + L-lysine + ATP = lysidine(34) in tRNA(Ile2) + AMP + diphosphate + H(+)</text>
        <dbReference type="Rhea" id="RHEA:43744"/>
        <dbReference type="Rhea" id="RHEA-COMP:10625"/>
        <dbReference type="Rhea" id="RHEA-COMP:10670"/>
        <dbReference type="ChEBI" id="CHEBI:15378"/>
        <dbReference type="ChEBI" id="CHEBI:30616"/>
        <dbReference type="ChEBI" id="CHEBI:32551"/>
        <dbReference type="ChEBI" id="CHEBI:33019"/>
        <dbReference type="ChEBI" id="CHEBI:82748"/>
        <dbReference type="ChEBI" id="CHEBI:83665"/>
        <dbReference type="ChEBI" id="CHEBI:456215"/>
        <dbReference type="EC" id="6.3.4.19"/>
    </reaction>
</comment>
<dbReference type="PANTHER" id="PTHR43033:SF1">
    <property type="entry name" value="TRNA(ILE)-LYSIDINE SYNTHASE-RELATED"/>
    <property type="match status" value="1"/>
</dbReference>
<dbReference type="InterPro" id="IPR012094">
    <property type="entry name" value="tRNA_Ile_lys_synt"/>
</dbReference>
<comment type="similarity">
    <text evidence="8">Belongs to the tRNA(Ile)-lysidine synthase family.</text>
</comment>
<dbReference type="GO" id="GO:0006400">
    <property type="term" value="P:tRNA modification"/>
    <property type="evidence" value="ECO:0007669"/>
    <property type="project" value="UniProtKB-UniRule"/>
</dbReference>
<sequence length="442" mass="50676">MAYPASKPLLSVSPIQFDPIWIEEVFRLFDVVWIGFSGGVDSHVLLHSLNHQLSVVQREKLRAIYIHHGLSVNADHWLNHCERICRQLGVTFTAEHVQIKTQASLEDAARNARYHAFEKRMGKNDVILLAHHGGDQAETVLFRLLRGTGGKGLAGIPQQRPIGTQGSTLMRPLLTASKDDILRYAHHQQLEWVDDESNLDEAFTRNFLRQSVVPVLKRRFAQMERNIASSAQRVAVDYLMLSQFANQQLTQWCDAFGGLKLSYLADKNLDERLFWWRYFLDSHGVSLPHAQLESIEAMFSSAEDKQPACILTNLRLQRHQNTVYVLPIDQEVALGELTVGESMVRPFDEVCVHATGCELKPRPQGVDLLMKSGKTRKLKKWLNDQQVPSWWREHLPYIYQGNELIAIGTLWQHPEYDSIQVVWMVRERLPFPTSSSQISERD</sequence>
<dbReference type="Pfam" id="PF01171">
    <property type="entry name" value="ATP_bind_3"/>
    <property type="match status" value="1"/>
</dbReference>
<dbReference type="Pfam" id="PF11734">
    <property type="entry name" value="TilS_C"/>
    <property type="match status" value="1"/>
</dbReference>
<dbReference type="SMART" id="SM00977">
    <property type="entry name" value="TilS_C"/>
    <property type="match status" value="1"/>
</dbReference>
<evidence type="ECO:0000256" key="1">
    <source>
        <dbReference type="ARBA" id="ARBA00004496"/>
    </source>
</evidence>
<dbReference type="GO" id="GO:0005524">
    <property type="term" value="F:ATP binding"/>
    <property type="evidence" value="ECO:0007669"/>
    <property type="project" value="UniProtKB-UniRule"/>
</dbReference>
<keyword evidence="3 8" id="KW-0436">Ligase</keyword>
<dbReference type="GO" id="GO:0032267">
    <property type="term" value="F:tRNA(Ile)-lysidine synthase activity"/>
    <property type="evidence" value="ECO:0007669"/>
    <property type="project" value="UniProtKB-EC"/>
</dbReference>
<evidence type="ECO:0000256" key="4">
    <source>
        <dbReference type="ARBA" id="ARBA00022694"/>
    </source>
</evidence>
<dbReference type="EC" id="6.3.4.19" evidence="8"/>
<comment type="caution">
    <text evidence="10">The sequence shown here is derived from an EMBL/GenBank/DDBJ whole genome shotgun (WGS) entry which is preliminary data.</text>
</comment>
<keyword evidence="6 8" id="KW-0067">ATP-binding</keyword>
<dbReference type="SUPFAM" id="SSF52402">
    <property type="entry name" value="Adenine nucleotide alpha hydrolases-like"/>
    <property type="match status" value="1"/>
</dbReference>
<evidence type="ECO:0000313" key="11">
    <source>
        <dbReference type="Proteomes" id="UP000280507"/>
    </source>
</evidence>
<dbReference type="Proteomes" id="UP000280507">
    <property type="component" value="Unassembled WGS sequence"/>
</dbReference>
<name>A0A3M8Q157_9GAMM</name>
<dbReference type="Gene3D" id="3.40.50.620">
    <property type="entry name" value="HUPs"/>
    <property type="match status" value="1"/>
</dbReference>